<keyword evidence="2" id="KW-1185">Reference proteome</keyword>
<accession>A0A3S5FC92</accession>
<dbReference type="Proteomes" id="UP000784294">
    <property type="component" value="Unassembled WGS sequence"/>
</dbReference>
<dbReference type="AlphaFoldDB" id="A0A3S5FC92"/>
<dbReference type="GO" id="GO:0008521">
    <property type="term" value="F:acetyl-CoA transmembrane transporter activity"/>
    <property type="evidence" value="ECO:0007669"/>
    <property type="project" value="InterPro"/>
</dbReference>
<name>A0A3S5FC92_9PLAT</name>
<dbReference type="OrthoDB" id="6415790at2759"/>
<protein>
    <submittedName>
        <fullName evidence="1">Uncharacterized protein</fullName>
    </submittedName>
</protein>
<dbReference type="InterPro" id="IPR024371">
    <property type="entry name" value="AcetylCoA_trans_1-like"/>
</dbReference>
<dbReference type="Pfam" id="PF13000">
    <property type="entry name" value="Acatn"/>
    <property type="match status" value="1"/>
</dbReference>
<evidence type="ECO:0000313" key="2">
    <source>
        <dbReference type="Proteomes" id="UP000784294"/>
    </source>
</evidence>
<comment type="caution">
    <text evidence="1">The sequence shown here is derived from an EMBL/GenBank/DDBJ whole genome shotgun (WGS) entry which is preliminary data.</text>
</comment>
<dbReference type="GO" id="GO:0035348">
    <property type="term" value="P:acetyl-CoA transmembrane transport"/>
    <property type="evidence" value="ECO:0007669"/>
    <property type="project" value="InterPro"/>
</dbReference>
<dbReference type="EMBL" id="CAAALY010010748">
    <property type="protein sequence ID" value="VEL11068.1"/>
    <property type="molecule type" value="Genomic_DNA"/>
</dbReference>
<evidence type="ECO:0000313" key="1">
    <source>
        <dbReference type="EMBL" id="VEL11068.1"/>
    </source>
</evidence>
<gene>
    <name evidence="1" type="ORF">PXEA_LOCUS4508</name>
</gene>
<reference evidence="1" key="1">
    <citation type="submission" date="2018-11" db="EMBL/GenBank/DDBJ databases">
        <authorList>
            <consortium name="Pathogen Informatics"/>
        </authorList>
    </citation>
    <scope>NUCLEOTIDE SEQUENCE</scope>
</reference>
<proteinExistence type="predicted"/>
<dbReference type="GO" id="GO:0016020">
    <property type="term" value="C:membrane"/>
    <property type="evidence" value="ECO:0007669"/>
    <property type="project" value="InterPro"/>
</dbReference>
<sequence length="173" mass="19756">MGSHETGSLPNTLMLYLVDVFTLRKCQDVSAYIIGQKMWQRNNVQNEAQASLDQANSFLKTNVSQQDLLQLGEQFLRLNATCRPQVGIQACESYGGTCRTLIDGYYVEASFCLTCGLVFFFLLRPLAHRLDCLPTQAFAFKFVPKSTHLDASFLSRLQFRLQRFFRRLPGQRV</sequence>
<organism evidence="1 2">
    <name type="scientific">Protopolystoma xenopodis</name>
    <dbReference type="NCBI Taxonomy" id="117903"/>
    <lineage>
        <taxon>Eukaryota</taxon>
        <taxon>Metazoa</taxon>
        <taxon>Spiralia</taxon>
        <taxon>Lophotrochozoa</taxon>
        <taxon>Platyhelminthes</taxon>
        <taxon>Monogenea</taxon>
        <taxon>Polyopisthocotylea</taxon>
        <taxon>Polystomatidea</taxon>
        <taxon>Polystomatidae</taxon>
        <taxon>Protopolystoma</taxon>
    </lineage>
</organism>